<keyword evidence="1" id="KW-0472">Membrane</keyword>
<accession>A0A345Y1F4</accession>
<gene>
    <name evidence="2" type="ORF">DVA86_28115</name>
</gene>
<evidence type="ECO:0000313" key="3">
    <source>
        <dbReference type="Proteomes" id="UP000254425"/>
    </source>
</evidence>
<protein>
    <submittedName>
        <fullName evidence="2">Pilus assembly protein TadE</fullName>
    </submittedName>
</protein>
<proteinExistence type="predicted"/>
<keyword evidence="1" id="KW-1133">Transmembrane helix</keyword>
<sequence length="135" mass="14279">MRRLAARAREDRGSVTAEHVIVVPLLFTLILLITQAVVWGHALHVAQATAAHTLAATRVEGGTESAGHAEAQHVLTELGDGPLRDVRVGVERGADEASVRVEGTASSVVPFLRLPVRAEAAGRVEKFRPAGQVTP</sequence>
<feature type="transmembrane region" description="Helical" evidence="1">
    <location>
        <begin position="20"/>
        <end position="39"/>
    </location>
</feature>
<keyword evidence="3" id="KW-1185">Reference proteome</keyword>
<dbReference type="KEGG" id="sarm:DVA86_28115"/>
<organism evidence="2 3">
    <name type="scientific">Streptomyces armeniacus</name>
    <dbReference type="NCBI Taxonomy" id="83291"/>
    <lineage>
        <taxon>Bacteria</taxon>
        <taxon>Bacillati</taxon>
        <taxon>Actinomycetota</taxon>
        <taxon>Actinomycetes</taxon>
        <taxon>Kitasatosporales</taxon>
        <taxon>Streptomycetaceae</taxon>
        <taxon>Streptomyces</taxon>
    </lineage>
</organism>
<name>A0A345Y1F4_9ACTN</name>
<reference evidence="2 3" key="1">
    <citation type="submission" date="2018-07" db="EMBL/GenBank/DDBJ databases">
        <title>Draft genome of the type strain Streptomyces armeniacus ATCC 15676.</title>
        <authorList>
            <person name="Labana P."/>
            <person name="Gosse J.T."/>
            <person name="Boddy C.N."/>
        </authorList>
    </citation>
    <scope>NUCLEOTIDE SEQUENCE [LARGE SCALE GENOMIC DNA]</scope>
    <source>
        <strain evidence="2 3">ATCC 15676</strain>
    </source>
</reference>
<dbReference type="AlphaFoldDB" id="A0A345Y1F4"/>
<keyword evidence="1" id="KW-0812">Transmembrane</keyword>
<dbReference type="Proteomes" id="UP000254425">
    <property type="component" value="Chromosome"/>
</dbReference>
<evidence type="ECO:0000256" key="1">
    <source>
        <dbReference type="SAM" id="Phobius"/>
    </source>
</evidence>
<dbReference type="EMBL" id="CP031320">
    <property type="protein sequence ID" value="AXK37720.1"/>
    <property type="molecule type" value="Genomic_DNA"/>
</dbReference>
<evidence type="ECO:0000313" key="2">
    <source>
        <dbReference type="EMBL" id="AXK37720.1"/>
    </source>
</evidence>